<keyword evidence="2" id="KW-1185">Reference proteome</keyword>
<proteinExistence type="predicted"/>
<evidence type="ECO:0000313" key="3">
    <source>
        <dbReference type="WBParaSite" id="Pan_g3622.t1"/>
    </source>
</evidence>
<dbReference type="Proteomes" id="UP000492821">
    <property type="component" value="Unassembled WGS sequence"/>
</dbReference>
<reference evidence="3" key="2">
    <citation type="submission" date="2020-10" db="UniProtKB">
        <authorList>
            <consortium name="WormBaseParasite"/>
        </authorList>
    </citation>
    <scope>IDENTIFICATION</scope>
</reference>
<evidence type="ECO:0000313" key="2">
    <source>
        <dbReference type="Proteomes" id="UP000492821"/>
    </source>
</evidence>
<name>A0A7E4VV18_PANRE</name>
<feature type="signal peptide" evidence="1">
    <location>
        <begin position="1"/>
        <end position="22"/>
    </location>
</feature>
<reference evidence="2" key="1">
    <citation type="journal article" date="2013" name="Genetics">
        <title>The draft genome and transcriptome of Panagrellus redivivus are shaped by the harsh demands of a free-living lifestyle.</title>
        <authorList>
            <person name="Srinivasan J."/>
            <person name="Dillman A.R."/>
            <person name="Macchietto M.G."/>
            <person name="Heikkinen L."/>
            <person name="Lakso M."/>
            <person name="Fracchia K.M."/>
            <person name="Antoshechkin I."/>
            <person name="Mortazavi A."/>
            <person name="Wong G."/>
            <person name="Sternberg P.W."/>
        </authorList>
    </citation>
    <scope>NUCLEOTIDE SEQUENCE [LARGE SCALE GENOMIC DNA]</scope>
    <source>
        <strain evidence="2">MT8872</strain>
    </source>
</reference>
<protein>
    <submittedName>
        <fullName evidence="3">Uncharacterized protein</fullName>
    </submittedName>
</protein>
<evidence type="ECO:0000256" key="1">
    <source>
        <dbReference type="SAM" id="SignalP"/>
    </source>
</evidence>
<dbReference type="WBParaSite" id="Pan_g3622.t1">
    <property type="protein sequence ID" value="Pan_g3622.t1"/>
    <property type="gene ID" value="Pan_g3622"/>
</dbReference>
<accession>A0A7E4VV18</accession>
<keyword evidence="1" id="KW-0732">Signal</keyword>
<dbReference type="AlphaFoldDB" id="A0A7E4VV18"/>
<organism evidence="2 3">
    <name type="scientific">Panagrellus redivivus</name>
    <name type="common">Microworm</name>
    <dbReference type="NCBI Taxonomy" id="6233"/>
    <lineage>
        <taxon>Eukaryota</taxon>
        <taxon>Metazoa</taxon>
        <taxon>Ecdysozoa</taxon>
        <taxon>Nematoda</taxon>
        <taxon>Chromadorea</taxon>
        <taxon>Rhabditida</taxon>
        <taxon>Tylenchina</taxon>
        <taxon>Panagrolaimomorpha</taxon>
        <taxon>Panagrolaimoidea</taxon>
        <taxon>Panagrolaimidae</taxon>
        <taxon>Panagrellus</taxon>
    </lineage>
</organism>
<feature type="chain" id="PRO_5028840191" evidence="1">
    <location>
        <begin position="23"/>
        <end position="70"/>
    </location>
</feature>
<sequence length="70" mass="7591">MSAKLVLVCLMAALIAFTAIDAQYAYEAAYPAYGYNYGSYGAAYGYPYSSYASYYGKRAAGFNRFGSVSQ</sequence>